<dbReference type="Pfam" id="PF08637">
    <property type="entry name" value="NCA2"/>
    <property type="match status" value="1"/>
</dbReference>
<keyword evidence="2 7" id="KW-0812">Transmembrane</keyword>
<proteinExistence type="predicted"/>
<accession>A0ABU6U372</accession>
<evidence type="ECO:0000256" key="5">
    <source>
        <dbReference type="ARBA" id="ARBA00023136"/>
    </source>
</evidence>
<comment type="caution">
    <text evidence="8">The sequence shown here is derived from an EMBL/GenBank/DDBJ whole genome shotgun (WGS) entry which is preliminary data.</text>
</comment>
<evidence type="ECO:0000313" key="9">
    <source>
        <dbReference type="Proteomes" id="UP001341840"/>
    </source>
</evidence>
<keyword evidence="6" id="KW-0175">Coiled coil</keyword>
<feature type="coiled-coil region" evidence="6">
    <location>
        <begin position="421"/>
        <end position="448"/>
    </location>
</feature>
<sequence>MAETESTEASNLAIVSLYSNYLRNRIRSFYPFHPSNLLRYLSKLAAPFRSIHHRQCIPLPLPSNYRDSSMIIKESRVHGVLEDILEHVLLNLHSIEKNLQFWQSKSEKSDARKAYFMVFERGPRACIDETAKLFRGGNAAQGSLVQNLCQSASVYIHERVTVLSSLRYSLATFLAQFYVEVDKIGEELVKDPQNKLPPLLVKLNYMFSTLEGSIGHLHAERQTDSSVDGSYSIPLLFEKLPEMNQEDSQWTDCEIRDAINSLYQNLEKLDSYISVLVTKHRKPRKITQYWIRYTCGAIGLSAFSIWLLQHSSLMGSSDLDNWVQKAKDSTVGFYTDHVEQPILSIKDDLFETFRKQSIMDPAELELTSDKLHRMLLAFSERAKGQKFPENASDQEMLEIVMSKYEKEIRHPIQNLIGGELVEALLIQIQKLKLDIETAMLELDQILRANEINFAILAALPAFILSLLLIMLVRAWLKQDKKAEGRGRVARIQRRLVVIEVEKRIMQYQNFVEQGSEKDAQCMFGLVLYSLNSLYYSVKKHAEDSGEWHCLREDLMDLARPGLQTGYKLTVTSRLKRDYDCIVPMLRRR</sequence>
<keyword evidence="9" id="KW-1185">Reference proteome</keyword>
<evidence type="ECO:0000256" key="3">
    <source>
        <dbReference type="ARBA" id="ARBA00022989"/>
    </source>
</evidence>
<evidence type="ECO:0000256" key="1">
    <source>
        <dbReference type="ARBA" id="ARBA00004225"/>
    </source>
</evidence>
<evidence type="ECO:0000256" key="6">
    <source>
        <dbReference type="SAM" id="Coils"/>
    </source>
</evidence>
<dbReference type="PANTHER" id="PTHR28234">
    <property type="entry name" value="NUCLEAR CONTROL OF ATPASE PROTEIN 2"/>
    <property type="match status" value="1"/>
</dbReference>
<keyword evidence="4" id="KW-0496">Mitochondrion</keyword>
<evidence type="ECO:0000313" key="8">
    <source>
        <dbReference type="EMBL" id="MED6155359.1"/>
    </source>
</evidence>
<reference evidence="8 9" key="1">
    <citation type="journal article" date="2023" name="Plants (Basel)">
        <title>Bridging the Gap: Combining Genomics and Transcriptomics Approaches to Understand Stylosanthes scabra, an Orphan Legume from the Brazilian Caatinga.</title>
        <authorList>
            <person name="Ferreira-Neto J.R.C."/>
            <person name="da Silva M.D."/>
            <person name="Binneck E."/>
            <person name="de Melo N.F."/>
            <person name="da Silva R.H."/>
            <person name="de Melo A.L.T.M."/>
            <person name="Pandolfi V."/>
            <person name="Bustamante F.O."/>
            <person name="Brasileiro-Vidal A.C."/>
            <person name="Benko-Iseppon A.M."/>
        </authorList>
    </citation>
    <scope>NUCLEOTIDE SEQUENCE [LARGE SCALE GENOMIC DNA]</scope>
    <source>
        <tissue evidence="8">Leaves</tissue>
    </source>
</reference>
<dbReference type="EMBL" id="JASCZI010120837">
    <property type="protein sequence ID" value="MED6155359.1"/>
    <property type="molecule type" value="Genomic_DNA"/>
</dbReference>
<feature type="transmembrane region" description="Helical" evidence="7">
    <location>
        <begin position="453"/>
        <end position="476"/>
    </location>
</feature>
<evidence type="ECO:0000256" key="2">
    <source>
        <dbReference type="ARBA" id="ARBA00022692"/>
    </source>
</evidence>
<keyword evidence="5 7" id="KW-0472">Membrane</keyword>
<evidence type="ECO:0000256" key="7">
    <source>
        <dbReference type="SAM" id="Phobius"/>
    </source>
</evidence>
<organism evidence="8 9">
    <name type="scientific">Stylosanthes scabra</name>
    <dbReference type="NCBI Taxonomy" id="79078"/>
    <lineage>
        <taxon>Eukaryota</taxon>
        <taxon>Viridiplantae</taxon>
        <taxon>Streptophyta</taxon>
        <taxon>Embryophyta</taxon>
        <taxon>Tracheophyta</taxon>
        <taxon>Spermatophyta</taxon>
        <taxon>Magnoliopsida</taxon>
        <taxon>eudicotyledons</taxon>
        <taxon>Gunneridae</taxon>
        <taxon>Pentapetalae</taxon>
        <taxon>rosids</taxon>
        <taxon>fabids</taxon>
        <taxon>Fabales</taxon>
        <taxon>Fabaceae</taxon>
        <taxon>Papilionoideae</taxon>
        <taxon>50 kb inversion clade</taxon>
        <taxon>dalbergioids sensu lato</taxon>
        <taxon>Dalbergieae</taxon>
        <taxon>Pterocarpus clade</taxon>
        <taxon>Stylosanthes</taxon>
    </lineage>
</organism>
<keyword evidence="3 7" id="KW-1133">Transmembrane helix</keyword>
<comment type="subcellular location">
    <subcellularLocation>
        <location evidence="1">Mitochondrion membrane</location>
        <topology evidence="1">Multi-pass membrane protein</topology>
    </subcellularLocation>
</comment>
<evidence type="ECO:0000256" key="4">
    <source>
        <dbReference type="ARBA" id="ARBA00023128"/>
    </source>
</evidence>
<dbReference type="PANTHER" id="PTHR28234:SF1">
    <property type="entry name" value="NUCLEAR CONTROL OF ATPASE PROTEIN 2"/>
    <property type="match status" value="1"/>
</dbReference>
<dbReference type="InterPro" id="IPR013946">
    <property type="entry name" value="NCA2-like"/>
</dbReference>
<gene>
    <name evidence="8" type="ORF">PIB30_004373</name>
</gene>
<name>A0ABU6U372_9FABA</name>
<dbReference type="Proteomes" id="UP001341840">
    <property type="component" value="Unassembled WGS sequence"/>
</dbReference>
<protein>
    <submittedName>
        <fullName evidence="8">Uncharacterized protein</fullName>
    </submittedName>
</protein>